<dbReference type="Proteomes" id="UP000587760">
    <property type="component" value="Unassembled WGS sequence"/>
</dbReference>
<keyword evidence="2" id="KW-1185">Reference proteome</keyword>
<dbReference type="RefSeq" id="WP_281389121.1">
    <property type="nucleotide sequence ID" value="NZ_JACHGJ010000006.1"/>
</dbReference>
<sequence length="40" mass="4891">MANFYVKEGLGIMCQTILFDDMEIFQTEDFFEIFHSFRFE</sequence>
<name>A0A841RCW7_9SPIO</name>
<gene>
    <name evidence="1" type="ORF">HNR50_003186</name>
</gene>
<evidence type="ECO:0000313" key="1">
    <source>
        <dbReference type="EMBL" id="MBB6481506.1"/>
    </source>
</evidence>
<organism evidence="1 2">
    <name type="scientific">Spirochaeta isovalerica</name>
    <dbReference type="NCBI Taxonomy" id="150"/>
    <lineage>
        <taxon>Bacteria</taxon>
        <taxon>Pseudomonadati</taxon>
        <taxon>Spirochaetota</taxon>
        <taxon>Spirochaetia</taxon>
        <taxon>Spirochaetales</taxon>
        <taxon>Spirochaetaceae</taxon>
        <taxon>Spirochaeta</taxon>
    </lineage>
</organism>
<comment type="caution">
    <text evidence="1">The sequence shown here is derived from an EMBL/GenBank/DDBJ whole genome shotgun (WGS) entry which is preliminary data.</text>
</comment>
<reference evidence="1 2" key="1">
    <citation type="submission" date="2020-08" db="EMBL/GenBank/DDBJ databases">
        <title>Genomic Encyclopedia of Type Strains, Phase IV (KMG-IV): sequencing the most valuable type-strain genomes for metagenomic binning, comparative biology and taxonomic classification.</title>
        <authorList>
            <person name="Goeker M."/>
        </authorList>
    </citation>
    <scope>NUCLEOTIDE SEQUENCE [LARGE SCALE GENOMIC DNA]</scope>
    <source>
        <strain evidence="1 2">DSM 2461</strain>
    </source>
</reference>
<protein>
    <submittedName>
        <fullName evidence="1">Uncharacterized protein</fullName>
    </submittedName>
</protein>
<dbReference type="AlphaFoldDB" id="A0A841RCW7"/>
<accession>A0A841RCW7</accession>
<proteinExistence type="predicted"/>
<evidence type="ECO:0000313" key="2">
    <source>
        <dbReference type="Proteomes" id="UP000587760"/>
    </source>
</evidence>
<dbReference type="EMBL" id="JACHGJ010000006">
    <property type="protein sequence ID" value="MBB6481506.1"/>
    <property type="molecule type" value="Genomic_DNA"/>
</dbReference>